<accession>A0A2S2DHA0</accession>
<feature type="compositionally biased region" description="Polar residues" evidence="2">
    <location>
        <begin position="117"/>
        <end position="129"/>
    </location>
</feature>
<name>A0A2S2DHA0_9BURK</name>
<dbReference type="Pfam" id="PF04380">
    <property type="entry name" value="BMFP"/>
    <property type="match status" value="1"/>
</dbReference>
<comment type="subcellular location">
    <subcellularLocation>
        <location evidence="1">Cytoplasm</location>
    </subcellularLocation>
</comment>
<dbReference type="AlphaFoldDB" id="A0A2S2DHA0"/>
<dbReference type="GO" id="GO:0005829">
    <property type="term" value="C:cytosol"/>
    <property type="evidence" value="ECO:0007669"/>
    <property type="project" value="TreeGrafter"/>
</dbReference>
<dbReference type="Proteomes" id="UP000245820">
    <property type="component" value="Chromosome"/>
</dbReference>
<reference evidence="3 4" key="1">
    <citation type="submission" date="2018-05" db="EMBL/GenBank/DDBJ databases">
        <title>Complete genome sequence of Massilia oculi sp. nov. CCUG 43427T (=DSM 26321T), the type strain of M. oculi, and comparison with genome sequences of other Massilia strains.</title>
        <authorList>
            <person name="Zhu B."/>
        </authorList>
    </citation>
    <scope>NUCLEOTIDE SEQUENCE [LARGE SCALE GENOMIC DNA]</scope>
    <source>
        <strain evidence="3 4">CCUG 43427</strain>
    </source>
</reference>
<protein>
    <recommendedName>
        <fullName evidence="1">Ubiquinone biosynthesis accessory factor UbiK</fullName>
    </recommendedName>
</protein>
<comment type="similarity">
    <text evidence="1">Belongs to the UbiK family.</text>
</comment>
<keyword evidence="1" id="KW-0831">Ubiquinone biosynthesis</keyword>
<dbReference type="OrthoDB" id="5297354at2"/>
<dbReference type="GO" id="GO:0006744">
    <property type="term" value="P:ubiquinone biosynthetic process"/>
    <property type="evidence" value="ECO:0007669"/>
    <property type="project" value="UniProtKB-UniRule"/>
</dbReference>
<evidence type="ECO:0000256" key="2">
    <source>
        <dbReference type="SAM" id="MobiDB-lite"/>
    </source>
</evidence>
<proteinExistence type="inferred from homology"/>
<sequence length="136" mass="14997">MNNSNFFSDLQGKINQALESGPAKDIERNVKAAMTSGFAKLDLVTREEFDIQAQVLAKTRAKLEALELRVIELEARLGSGASSTSSASAPRQRARRRRPRPHSRPSPKIRPSCCRRVSTNRAIRRSTNPDGGCIHG</sequence>
<dbReference type="EMBL" id="CP029343">
    <property type="protein sequence ID" value="AWL04763.1"/>
    <property type="molecule type" value="Genomic_DNA"/>
</dbReference>
<dbReference type="UniPathway" id="UPA00232"/>
<evidence type="ECO:0000313" key="4">
    <source>
        <dbReference type="Proteomes" id="UP000245820"/>
    </source>
</evidence>
<keyword evidence="4" id="KW-1185">Reference proteome</keyword>
<dbReference type="PANTHER" id="PTHR38040:SF1">
    <property type="entry name" value="UBIQUINONE BIOSYNTHESIS ACCESSORY FACTOR UBIK"/>
    <property type="match status" value="1"/>
</dbReference>
<gene>
    <name evidence="1" type="primary">ubiK</name>
    <name evidence="3" type="ORF">DIR46_10120</name>
</gene>
<organism evidence="3 4">
    <name type="scientific">Massilia oculi</name>
    <dbReference type="NCBI Taxonomy" id="945844"/>
    <lineage>
        <taxon>Bacteria</taxon>
        <taxon>Pseudomonadati</taxon>
        <taxon>Pseudomonadota</taxon>
        <taxon>Betaproteobacteria</taxon>
        <taxon>Burkholderiales</taxon>
        <taxon>Oxalobacteraceae</taxon>
        <taxon>Telluria group</taxon>
        <taxon>Massilia</taxon>
    </lineage>
</organism>
<evidence type="ECO:0000313" key="3">
    <source>
        <dbReference type="EMBL" id="AWL04763.1"/>
    </source>
</evidence>
<dbReference type="HAMAP" id="MF_02216">
    <property type="entry name" value="UbiK"/>
    <property type="match status" value="1"/>
</dbReference>
<keyword evidence="1" id="KW-0963">Cytoplasm</keyword>
<dbReference type="PANTHER" id="PTHR38040">
    <property type="entry name" value="UBIQUINONE BIOSYNTHESIS ACCESSORY FACTOR UBIK"/>
    <property type="match status" value="1"/>
</dbReference>
<dbReference type="InterPro" id="IPR007475">
    <property type="entry name" value="UbiK"/>
</dbReference>
<feature type="region of interest" description="Disordered" evidence="2">
    <location>
        <begin position="77"/>
        <end position="136"/>
    </location>
</feature>
<feature type="compositionally biased region" description="Low complexity" evidence="2">
    <location>
        <begin position="79"/>
        <end position="91"/>
    </location>
</feature>
<comment type="pathway">
    <text evidence="1">Cofactor biosynthesis; ubiquinone biosynthesis.</text>
</comment>
<evidence type="ECO:0000256" key="1">
    <source>
        <dbReference type="HAMAP-Rule" id="MF_02216"/>
    </source>
</evidence>
<feature type="compositionally biased region" description="Basic residues" evidence="2">
    <location>
        <begin position="92"/>
        <end position="107"/>
    </location>
</feature>
<dbReference type="KEGG" id="mtim:DIR46_10120"/>
<comment type="function">
    <text evidence="1">Required for efficient ubiquinone (coenzyme Q) biosynthesis. UbiK is probably an accessory factor of Ubi enzymes and facilitates ubiquinone biosynthesis by acting as an assembly factor, a targeting factor, or both.</text>
</comment>